<keyword evidence="7 9" id="KW-0862">Zinc</keyword>
<evidence type="ECO:0000313" key="12">
    <source>
        <dbReference type="Proteomes" id="UP000824258"/>
    </source>
</evidence>
<evidence type="ECO:0000256" key="5">
    <source>
        <dbReference type="ARBA" id="ARBA00022723"/>
    </source>
</evidence>
<evidence type="ECO:0000313" key="11">
    <source>
        <dbReference type="EMBL" id="HIR10395.1"/>
    </source>
</evidence>
<evidence type="ECO:0000256" key="10">
    <source>
        <dbReference type="RuleBase" id="RU004387"/>
    </source>
</evidence>
<protein>
    <recommendedName>
        <fullName evidence="10">M18 family aminopeptidase</fullName>
        <ecNumber evidence="10">3.4.11.-</ecNumber>
    </recommendedName>
</protein>
<evidence type="ECO:0000256" key="8">
    <source>
        <dbReference type="ARBA" id="ARBA00023049"/>
    </source>
</evidence>
<sequence>MLNSLAYFLQKSPDCYHAVATVAALLEDAGFTRLSPGSFSLRGGGTYYLTLGGTSLLAFRVPEGTATGFTITASHSDSPCFKLREEPALSGRFTRLSCERYGGMLPGSWLDRPLGISGRVLVRTPQGIQARLIDLGSRQVLIPSVAIHLNREAGSGGKFDFARDFYPLYGLGEDKGRFRAQVAAAAGCREDEILSSDLFVYHGQEPFAWGRDGELFSAPRLDDLACCFACTQGFLMAKESSAIPVLGIFNHEEIGSETMFGAASSFLPDTLRAISRALGFSKDGHRQLLANSFSLSCDNGHGIHPNHPELADAIDAPMLGEGVVVKHSPRYATDGMAAAIFTEICRRAKVPVQRYANRPDQAGGSTLGNIAATKTPILTVDIGMAQLSMHASLETIGARDVEHFVRAVAACYETALTIQGENVTLG</sequence>
<dbReference type="Gene3D" id="3.40.630.10">
    <property type="entry name" value="Zn peptidases"/>
    <property type="match status" value="1"/>
</dbReference>
<dbReference type="EMBL" id="DVGD01000277">
    <property type="protein sequence ID" value="HIR10395.1"/>
    <property type="molecule type" value="Genomic_DNA"/>
</dbReference>
<dbReference type="Gene3D" id="2.30.250.10">
    <property type="entry name" value="Aminopeptidase i, Domain 2"/>
    <property type="match status" value="1"/>
</dbReference>
<reference evidence="11" key="2">
    <citation type="journal article" date="2021" name="PeerJ">
        <title>Extensive microbial diversity within the chicken gut microbiome revealed by metagenomics and culture.</title>
        <authorList>
            <person name="Gilroy R."/>
            <person name="Ravi A."/>
            <person name="Getino M."/>
            <person name="Pursley I."/>
            <person name="Horton D.L."/>
            <person name="Alikhan N.F."/>
            <person name="Baker D."/>
            <person name="Gharbi K."/>
            <person name="Hall N."/>
            <person name="Watson M."/>
            <person name="Adriaenssens E.M."/>
            <person name="Foster-Nyarko E."/>
            <person name="Jarju S."/>
            <person name="Secka A."/>
            <person name="Antonio M."/>
            <person name="Oren A."/>
            <person name="Chaudhuri R.R."/>
            <person name="La Ragione R."/>
            <person name="Hildebrand F."/>
            <person name="Pallen M.J."/>
        </authorList>
    </citation>
    <scope>NUCLEOTIDE SEQUENCE</scope>
    <source>
        <strain evidence="11">ChiHjej9B8-7071</strain>
    </source>
</reference>
<comment type="similarity">
    <text evidence="2 9">Belongs to the peptidase M18 family.</text>
</comment>
<organism evidence="11 12">
    <name type="scientific">Candidatus Avoscillospira stercoripullorum</name>
    <dbReference type="NCBI Taxonomy" id="2840709"/>
    <lineage>
        <taxon>Bacteria</taxon>
        <taxon>Bacillati</taxon>
        <taxon>Bacillota</taxon>
        <taxon>Clostridia</taxon>
        <taxon>Eubacteriales</taxon>
        <taxon>Oscillospiraceae</taxon>
        <taxon>Oscillospiraceae incertae sedis</taxon>
        <taxon>Candidatus Avoscillospira</taxon>
    </lineage>
</organism>
<dbReference type="InterPro" id="IPR001948">
    <property type="entry name" value="Peptidase_M18"/>
</dbReference>
<dbReference type="PANTHER" id="PTHR28570">
    <property type="entry name" value="ASPARTYL AMINOPEPTIDASE"/>
    <property type="match status" value="1"/>
</dbReference>
<dbReference type="Pfam" id="PF02127">
    <property type="entry name" value="Peptidase_M18"/>
    <property type="match status" value="1"/>
</dbReference>
<dbReference type="NCBIfam" id="NF002759">
    <property type="entry name" value="PRK02813.1"/>
    <property type="match status" value="1"/>
</dbReference>
<keyword evidence="8 9" id="KW-0482">Metalloprotease</keyword>
<comment type="cofactor">
    <cofactor evidence="1 10">
        <name>Zn(2+)</name>
        <dbReference type="ChEBI" id="CHEBI:29105"/>
    </cofactor>
</comment>
<keyword evidence="3 9" id="KW-0031">Aminopeptidase</keyword>
<dbReference type="PRINTS" id="PR00932">
    <property type="entry name" value="AMINO1PTASE"/>
</dbReference>
<dbReference type="GO" id="GO:0008270">
    <property type="term" value="F:zinc ion binding"/>
    <property type="evidence" value="ECO:0007669"/>
    <property type="project" value="InterPro"/>
</dbReference>
<dbReference type="PANTHER" id="PTHR28570:SF3">
    <property type="entry name" value="ASPARTYL AMINOPEPTIDASE"/>
    <property type="match status" value="1"/>
</dbReference>
<proteinExistence type="inferred from homology"/>
<evidence type="ECO:0000256" key="1">
    <source>
        <dbReference type="ARBA" id="ARBA00001947"/>
    </source>
</evidence>
<dbReference type="GO" id="GO:0008237">
    <property type="term" value="F:metallopeptidase activity"/>
    <property type="evidence" value="ECO:0007669"/>
    <property type="project" value="UniProtKB-KW"/>
</dbReference>
<dbReference type="Proteomes" id="UP000824258">
    <property type="component" value="Unassembled WGS sequence"/>
</dbReference>
<dbReference type="SUPFAM" id="SSF101821">
    <property type="entry name" value="Aminopeptidase/glucanase lid domain"/>
    <property type="match status" value="1"/>
</dbReference>
<evidence type="ECO:0000256" key="2">
    <source>
        <dbReference type="ARBA" id="ARBA00008290"/>
    </source>
</evidence>
<dbReference type="AlphaFoldDB" id="A0A9D1A9Y8"/>
<dbReference type="InterPro" id="IPR023358">
    <property type="entry name" value="Peptidase_M18_dom2"/>
</dbReference>
<comment type="caution">
    <text evidence="11">The sequence shown here is derived from an EMBL/GenBank/DDBJ whole genome shotgun (WGS) entry which is preliminary data.</text>
</comment>
<dbReference type="GO" id="GO:0005737">
    <property type="term" value="C:cytoplasm"/>
    <property type="evidence" value="ECO:0007669"/>
    <property type="project" value="UniProtKB-ARBA"/>
</dbReference>
<evidence type="ECO:0000256" key="9">
    <source>
        <dbReference type="RuleBase" id="RU004386"/>
    </source>
</evidence>
<evidence type="ECO:0000256" key="7">
    <source>
        <dbReference type="ARBA" id="ARBA00022833"/>
    </source>
</evidence>
<dbReference type="GO" id="GO:0006508">
    <property type="term" value="P:proteolysis"/>
    <property type="evidence" value="ECO:0007669"/>
    <property type="project" value="UniProtKB-KW"/>
</dbReference>
<name>A0A9D1A9Y8_9FIRM</name>
<dbReference type="GO" id="GO:0004177">
    <property type="term" value="F:aminopeptidase activity"/>
    <property type="evidence" value="ECO:0007669"/>
    <property type="project" value="UniProtKB-KW"/>
</dbReference>
<evidence type="ECO:0000256" key="4">
    <source>
        <dbReference type="ARBA" id="ARBA00022670"/>
    </source>
</evidence>
<evidence type="ECO:0000256" key="6">
    <source>
        <dbReference type="ARBA" id="ARBA00022801"/>
    </source>
</evidence>
<gene>
    <name evidence="11" type="ORF">IAA70_08315</name>
</gene>
<evidence type="ECO:0000256" key="3">
    <source>
        <dbReference type="ARBA" id="ARBA00022438"/>
    </source>
</evidence>
<keyword evidence="5 9" id="KW-0479">Metal-binding</keyword>
<dbReference type="EC" id="3.4.11.-" evidence="10"/>
<accession>A0A9D1A9Y8</accession>
<keyword evidence="4 9" id="KW-0645">Protease</keyword>
<keyword evidence="6 9" id="KW-0378">Hydrolase</keyword>
<reference evidence="11" key="1">
    <citation type="submission" date="2020-10" db="EMBL/GenBank/DDBJ databases">
        <authorList>
            <person name="Gilroy R."/>
        </authorList>
    </citation>
    <scope>NUCLEOTIDE SEQUENCE</scope>
    <source>
        <strain evidence="11">ChiHjej9B8-7071</strain>
    </source>
</reference>
<dbReference type="SUPFAM" id="SSF53187">
    <property type="entry name" value="Zn-dependent exopeptidases"/>
    <property type="match status" value="1"/>
</dbReference>